<evidence type="ECO:0000259" key="4">
    <source>
        <dbReference type="Pfam" id="PF13472"/>
    </source>
</evidence>
<feature type="chain" id="PRO_5038687852" evidence="3">
    <location>
        <begin position="17"/>
        <end position="301"/>
    </location>
</feature>
<feature type="disulfide bond" evidence="2">
    <location>
        <begin position="217"/>
        <end position="263"/>
    </location>
</feature>
<dbReference type="EMBL" id="BJOU01000011">
    <property type="protein sequence ID" value="GED98920.1"/>
    <property type="molecule type" value="Genomic_DNA"/>
</dbReference>
<accession>A0A7I9V1H3</accession>
<dbReference type="CDD" id="cd01823">
    <property type="entry name" value="SEST_like"/>
    <property type="match status" value="1"/>
</dbReference>
<dbReference type="InterPro" id="IPR013830">
    <property type="entry name" value="SGNH_hydro"/>
</dbReference>
<evidence type="ECO:0000313" key="6">
    <source>
        <dbReference type="Proteomes" id="UP000444980"/>
    </source>
</evidence>
<dbReference type="SUPFAM" id="SSF52266">
    <property type="entry name" value="SGNH hydrolase"/>
    <property type="match status" value="1"/>
</dbReference>
<keyword evidence="2" id="KW-1015">Disulfide bond</keyword>
<evidence type="ECO:0000256" key="3">
    <source>
        <dbReference type="SAM" id="SignalP"/>
    </source>
</evidence>
<protein>
    <submittedName>
        <fullName evidence="5">Lipase</fullName>
    </submittedName>
</protein>
<proteinExistence type="predicted"/>
<dbReference type="InterPro" id="IPR037460">
    <property type="entry name" value="SEST-like"/>
</dbReference>
<evidence type="ECO:0000256" key="1">
    <source>
        <dbReference type="PIRSR" id="PIRSR637460-1"/>
    </source>
</evidence>
<sequence length="301" mass="32139">MALAAVLVAADATAFAEPPTPAAPAPAPAPAKPHLPTGAPYTHGTYVAMGDSRAAGGSATLTVDYQLNPCRRSGDNYPSMVRDRIRPRQFTDISCIGAESAHLRHYPQVMGMNAGSVGSGSASFTIAPQLGQVPPTTQVITVSTGGNDLGWAEMLKKCNFRQHPNCRRNPSQQARLARGLHRLTIQSTTTMRAIRARAPQAQIFTVGLGGFIGSHGCHQVQLRNGDAKWFREVFAKANDRLRKATEAVGGKFIDIADPGHDACSGRPWFYGRHAPAGNMAFHLNTVGRAVLANRIAASIRR</sequence>
<dbReference type="Gene3D" id="3.40.50.1110">
    <property type="entry name" value="SGNH hydrolase"/>
    <property type="match status" value="1"/>
</dbReference>
<dbReference type="GO" id="GO:0004806">
    <property type="term" value="F:triacylglycerol lipase activity"/>
    <property type="evidence" value="ECO:0007669"/>
    <property type="project" value="TreeGrafter"/>
</dbReference>
<dbReference type="PANTHER" id="PTHR37981:SF1">
    <property type="entry name" value="SGNH HYDROLASE-TYPE ESTERASE DOMAIN-CONTAINING PROTEIN"/>
    <property type="match status" value="1"/>
</dbReference>
<dbReference type="Proteomes" id="UP000444980">
    <property type="component" value="Unassembled WGS sequence"/>
</dbReference>
<gene>
    <name evidence="5" type="ORF">nbrc107697_29590</name>
</gene>
<reference evidence="6" key="1">
    <citation type="submission" date="2019-06" db="EMBL/GenBank/DDBJ databases">
        <title>Gordonia isolated from sludge of a wastewater treatment plant.</title>
        <authorList>
            <person name="Tamura T."/>
            <person name="Aoyama K."/>
            <person name="Kang Y."/>
            <person name="Saito S."/>
            <person name="Akiyama N."/>
            <person name="Yazawa K."/>
            <person name="Gonoi T."/>
            <person name="Mikami Y."/>
        </authorList>
    </citation>
    <scope>NUCLEOTIDE SEQUENCE [LARGE SCALE GENOMIC DNA]</scope>
    <source>
        <strain evidence="6">NBRC 107697</strain>
    </source>
</reference>
<evidence type="ECO:0000313" key="5">
    <source>
        <dbReference type="EMBL" id="GED98920.1"/>
    </source>
</evidence>
<feature type="active site" evidence="1">
    <location>
        <position position="282"/>
    </location>
</feature>
<dbReference type="GO" id="GO:0019433">
    <property type="term" value="P:triglyceride catabolic process"/>
    <property type="evidence" value="ECO:0007669"/>
    <property type="project" value="TreeGrafter"/>
</dbReference>
<dbReference type="InterPro" id="IPR036514">
    <property type="entry name" value="SGNH_hydro_sf"/>
</dbReference>
<organism evidence="5 6">
    <name type="scientific">Gordonia crocea</name>
    <dbReference type="NCBI Taxonomy" id="589162"/>
    <lineage>
        <taxon>Bacteria</taxon>
        <taxon>Bacillati</taxon>
        <taxon>Actinomycetota</taxon>
        <taxon>Actinomycetes</taxon>
        <taxon>Mycobacteriales</taxon>
        <taxon>Gordoniaceae</taxon>
        <taxon>Gordonia</taxon>
    </lineage>
</organism>
<feature type="disulfide bond" evidence="2">
    <location>
        <begin position="158"/>
        <end position="166"/>
    </location>
</feature>
<evidence type="ECO:0000256" key="2">
    <source>
        <dbReference type="PIRSR" id="PIRSR637460-2"/>
    </source>
</evidence>
<feature type="domain" description="SGNH hydrolase-type esterase" evidence="4">
    <location>
        <begin position="48"/>
        <end position="288"/>
    </location>
</feature>
<dbReference type="AlphaFoldDB" id="A0A7I9V1H3"/>
<keyword evidence="3" id="KW-0732">Signal</keyword>
<dbReference type="Pfam" id="PF13472">
    <property type="entry name" value="Lipase_GDSL_2"/>
    <property type="match status" value="1"/>
</dbReference>
<feature type="disulfide bond" evidence="2">
    <location>
        <begin position="70"/>
        <end position="95"/>
    </location>
</feature>
<name>A0A7I9V1H3_9ACTN</name>
<dbReference type="PANTHER" id="PTHR37981">
    <property type="entry name" value="LIPASE 2"/>
    <property type="match status" value="1"/>
</dbReference>
<keyword evidence="6" id="KW-1185">Reference proteome</keyword>
<feature type="signal peptide" evidence="3">
    <location>
        <begin position="1"/>
        <end position="16"/>
    </location>
</feature>
<feature type="active site" description="Nucleophile" evidence="1">
    <location>
        <position position="52"/>
    </location>
</feature>
<comment type="caution">
    <text evidence="5">The sequence shown here is derived from an EMBL/GenBank/DDBJ whole genome shotgun (WGS) entry which is preliminary data.</text>
</comment>